<reference evidence="2 3" key="1">
    <citation type="submission" date="2018-04" db="EMBL/GenBank/DDBJ databases">
        <title>Methylobacterium sp. PR1016A genome.</title>
        <authorList>
            <person name="Park W."/>
        </authorList>
    </citation>
    <scope>NUCLEOTIDE SEQUENCE [LARGE SCALE GENOMIC DNA]</scope>
    <source>
        <strain evidence="2 3">PR1016A</strain>
    </source>
</reference>
<dbReference type="GO" id="GO:0003677">
    <property type="term" value="F:DNA binding"/>
    <property type="evidence" value="ECO:0007669"/>
    <property type="project" value="UniProtKB-KW"/>
</dbReference>
<sequence length="248" mass="28244">MTNFDDFDGKIEKFRSREHNKVKAVDNIKQELRRPSLIAIDHRNVFRDCLCICLNKIFTGDKILSFLSVDDLFKSDFNLIEGDLIILYCDIRETLQKKAARDELLSRVGHGINVVLICEGDDIRDVMGCLENGARGYIPTSVSLQVAIEAIRLVRAGGIFIPANSLLQSYSSASDLDPPRQFTPRQTDVLGQLQKGKSNKIIAFELEMKESTVKVHVRNIMRRLGVTNRTEAVVEMQQNYKTDYKNYK</sequence>
<dbReference type="InterPro" id="IPR000792">
    <property type="entry name" value="Tscrpt_reg_LuxR_C"/>
</dbReference>
<dbReference type="AlphaFoldDB" id="A0A2R4WW33"/>
<gene>
    <name evidence="2" type="ORF">DA075_33450</name>
</gene>
<protein>
    <submittedName>
        <fullName evidence="2">DNA-binding response regulator</fullName>
    </submittedName>
</protein>
<accession>A0A2R4WW33</accession>
<dbReference type="Pfam" id="PF00196">
    <property type="entry name" value="GerE"/>
    <property type="match status" value="1"/>
</dbReference>
<dbReference type="EMBL" id="CP028844">
    <property type="protein sequence ID" value="AWB25743.1"/>
    <property type="molecule type" value="Genomic_DNA"/>
</dbReference>
<dbReference type="KEGG" id="mee:DA075_33450"/>
<dbReference type="InterPro" id="IPR016032">
    <property type="entry name" value="Sig_transdc_resp-reg_C-effctor"/>
</dbReference>
<feature type="domain" description="HTH luxR-type" evidence="1">
    <location>
        <begin position="175"/>
        <end position="240"/>
    </location>
</feature>
<evidence type="ECO:0000313" key="2">
    <source>
        <dbReference type="EMBL" id="AWB25743.1"/>
    </source>
</evidence>
<dbReference type="GO" id="GO:0006355">
    <property type="term" value="P:regulation of DNA-templated transcription"/>
    <property type="evidence" value="ECO:0007669"/>
    <property type="project" value="InterPro"/>
</dbReference>
<organism evidence="2 3">
    <name type="scientific">Methylobacterium currus</name>
    <dbReference type="NCBI Taxonomy" id="2051553"/>
    <lineage>
        <taxon>Bacteria</taxon>
        <taxon>Pseudomonadati</taxon>
        <taxon>Pseudomonadota</taxon>
        <taxon>Alphaproteobacteria</taxon>
        <taxon>Hyphomicrobiales</taxon>
        <taxon>Methylobacteriaceae</taxon>
        <taxon>Methylobacterium</taxon>
    </lineage>
</organism>
<dbReference type="SMART" id="SM00421">
    <property type="entry name" value="HTH_LUXR"/>
    <property type="match status" value="1"/>
</dbReference>
<proteinExistence type="predicted"/>
<dbReference type="Gene3D" id="3.40.50.2300">
    <property type="match status" value="1"/>
</dbReference>
<dbReference type="InterPro" id="IPR051015">
    <property type="entry name" value="EvgA-like"/>
</dbReference>
<dbReference type="SUPFAM" id="SSF46894">
    <property type="entry name" value="C-terminal effector domain of the bipartite response regulators"/>
    <property type="match status" value="1"/>
</dbReference>
<keyword evidence="3" id="KW-1185">Reference proteome</keyword>
<evidence type="ECO:0000259" key="1">
    <source>
        <dbReference type="PROSITE" id="PS50043"/>
    </source>
</evidence>
<dbReference type="OrthoDB" id="7272316at2"/>
<keyword evidence="2" id="KW-0238">DNA-binding</keyword>
<dbReference type="PROSITE" id="PS00622">
    <property type="entry name" value="HTH_LUXR_1"/>
    <property type="match status" value="1"/>
</dbReference>
<name>A0A2R4WW33_9HYPH</name>
<dbReference type="PANTHER" id="PTHR45566">
    <property type="entry name" value="HTH-TYPE TRANSCRIPTIONAL REGULATOR YHJB-RELATED"/>
    <property type="match status" value="1"/>
</dbReference>
<dbReference type="PANTHER" id="PTHR45566:SF1">
    <property type="entry name" value="HTH-TYPE TRANSCRIPTIONAL REGULATOR YHJB-RELATED"/>
    <property type="match status" value="1"/>
</dbReference>
<dbReference type="RefSeq" id="WP_099957382.1">
    <property type="nucleotide sequence ID" value="NZ_CP028844.1"/>
</dbReference>
<dbReference type="CDD" id="cd06170">
    <property type="entry name" value="LuxR_C_like"/>
    <property type="match status" value="1"/>
</dbReference>
<evidence type="ECO:0000313" key="3">
    <source>
        <dbReference type="Proteomes" id="UP000244755"/>
    </source>
</evidence>
<dbReference type="Proteomes" id="UP000244755">
    <property type="component" value="Chromosome 2"/>
</dbReference>
<dbReference type="PROSITE" id="PS50043">
    <property type="entry name" value="HTH_LUXR_2"/>
    <property type="match status" value="1"/>
</dbReference>
<dbReference type="PRINTS" id="PR00038">
    <property type="entry name" value="HTHLUXR"/>
</dbReference>